<name>A0ABU9K6S2_9BACI</name>
<accession>A0ABU9K6S2</accession>
<evidence type="ECO:0000313" key="4">
    <source>
        <dbReference type="Proteomes" id="UP001389717"/>
    </source>
</evidence>
<comment type="caution">
    <text evidence="3">The sequence shown here is derived from an EMBL/GenBank/DDBJ whole genome shotgun (WGS) entry which is preliminary data.</text>
</comment>
<feature type="compositionally biased region" description="Basic and acidic residues" evidence="1">
    <location>
        <begin position="66"/>
        <end position="93"/>
    </location>
</feature>
<proteinExistence type="predicted"/>
<evidence type="ECO:0000256" key="1">
    <source>
        <dbReference type="SAM" id="MobiDB-lite"/>
    </source>
</evidence>
<dbReference type="Proteomes" id="UP001389717">
    <property type="component" value="Unassembled WGS sequence"/>
</dbReference>
<dbReference type="RefSeq" id="WP_341981226.1">
    <property type="nucleotide sequence ID" value="NZ_JBBYAF010000007.1"/>
</dbReference>
<feature type="signal peptide" evidence="2">
    <location>
        <begin position="1"/>
        <end position="23"/>
    </location>
</feature>
<feature type="chain" id="PRO_5045138012" evidence="2">
    <location>
        <begin position="24"/>
        <end position="289"/>
    </location>
</feature>
<feature type="compositionally biased region" description="Basic and acidic residues" evidence="1">
    <location>
        <begin position="123"/>
        <end position="147"/>
    </location>
</feature>
<keyword evidence="4" id="KW-1185">Reference proteome</keyword>
<sequence>MRIRYYILMGVLVVAAAFLPTHAAAEKNNGAAHSGNAHPAEVHTSVVEKVKKVDFPQKAAPAATETKQKGQKEEVQKPEVIRERKPVTKENPVHETPGNKRQSGKAATPPTHKREFAPVSKPSVKEVEKRATERKNQQDNLREKQEEVSQSSGKFMPEPQREKELTFQKQQEKVNVGKKDAPIYQSIKKMDLVQRNPAHEGETNAPFEKRAIPGDVEAVNNVPQRLPSSGGQAQETFSQGTGMVSFIHHQAVWDIGLKLRTIYHSREDTYCYQWMNAPPSPPPKAAPFI</sequence>
<evidence type="ECO:0000313" key="3">
    <source>
        <dbReference type="EMBL" id="MEL3971687.1"/>
    </source>
</evidence>
<evidence type="ECO:0000256" key="2">
    <source>
        <dbReference type="SAM" id="SignalP"/>
    </source>
</evidence>
<keyword evidence="2" id="KW-0732">Signal</keyword>
<feature type="region of interest" description="Disordered" evidence="1">
    <location>
        <begin position="53"/>
        <end position="161"/>
    </location>
</feature>
<organism evidence="3 4">
    <name type="scientific">Rossellomorea oryzaecorticis</name>
    <dbReference type="NCBI Taxonomy" id="1396505"/>
    <lineage>
        <taxon>Bacteria</taxon>
        <taxon>Bacillati</taxon>
        <taxon>Bacillota</taxon>
        <taxon>Bacilli</taxon>
        <taxon>Bacillales</taxon>
        <taxon>Bacillaceae</taxon>
        <taxon>Rossellomorea</taxon>
    </lineage>
</organism>
<dbReference type="EMBL" id="JBBYAF010000007">
    <property type="protein sequence ID" value="MEL3971687.1"/>
    <property type="molecule type" value="Genomic_DNA"/>
</dbReference>
<protein>
    <submittedName>
        <fullName evidence="3">Uncharacterized protein</fullName>
    </submittedName>
</protein>
<gene>
    <name evidence="3" type="ORF">AAEO50_05275</name>
</gene>
<reference evidence="3 4" key="1">
    <citation type="submission" date="2024-04" db="EMBL/GenBank/DDBJ databases">
        <title>Bacillus oryzaecorticis sp. nov., a moderately halophilic bacterium isolated from rice husks.</title>
        <authorList>
            <person name="Zhu H.-S."/>
        </authorList>
    </citation>
    <scope>NUCLEOTIDE SEQUENCE [LARGE SCALE GENOMIC DNA]</scope>
    <source>
        <strain evidence="3 4">ZC255</strain>
    </source>
</reference>